<sequence>MLKKLLRKWLMSEQQVFVDAFGASDGRTWFEAGLSIKEAAKRCASSRRIRDDLARFMDAFGASEGARFYLDGLTIEQATEQVAKQKEEAARESQLTGRGEVLDYFRDWPN</sequence>
<dbReference type="AlphaFoldDB" id="A0A518IQV2"/>
<accession>A0A518IQV2</accession>
<protein>
    <submittedName>
        <fullName evidence="1">Uncharacterized protein</fullName>
    </submittedName>
</protein>
<dbReference type="EMBL" id="CP036318">
    <property type="protein sequence ID" value="QDV55477.1"/>
    <property type="molecule type" value="Genomic_DNA"/>
</dbReference>
<gene>
    <name evidence="1" type="ORF">Mal33_14520</name>
</gene>
<reference evidence="1 2" key="1">
    <citation type="submission" date="2019-02" db="EMBL/GenBank/DDBJ databases">
        <title>Deep-cultivation of Planctomycetes and their phenomic and genomic characterization uncovers novel biology.</title>
        <authorList>
            <person name="Wiegand S."/>
            <person name="Jogler M."/>
            <person name="Boedeker C."/>
            <person name="Pinto D."/>
            <person name="Vollmers J."/>
            <person name="Rivas-Marin E."/>
            <person name="Kohn T."/>
            <person name="Peeters S.H."/>
            <person name="Heuer A."/>
            <person name="Rast P."/>
            <person name="Oberbeckmann S."/>
            <person name="Bunk B."/>
            <person name="Jeske O."/>
            <person name="Meyerdierks A."/>
            <person name="Storesund J.E."/>
            <person name="Kallscheuer N."/>
            <person name="Luecker S."/>
            <person name="Lage O.M."/>
            <person name="Pohl T."/>
            <person name="Merkel B.J."/>
            <person name="Hornburger P."/>
            <person name="Mueller R.-W."/>
            <person name="Bruemmer F."/>
            <person name="Labrenz M."/>
            <person name="Spormann A.M."/>
            <person name="Op den Camp H."/>
            <person name="Overmann J."/>
            <person name="Amann R."/>
            <person name="Jetten M.S.M."/>
            <person name="Mascher T."/>
            <person name="Medema M.H."/>
            <person name="Devos D.P."/>
            <person name="Kaster A.-K."/>
            <person name="Ovreas L."/>
            <person name="Rohde M."/>
            <person name="Galperin M.Y."/>
            <person name="Jogler C."/>
        </authorList>
    </citation>
    <scope>NUCLEOTIDE SEQUENCE [LARGE SCALE GENOMIC DNA]</scope>
    <source>
        <strain evidence="1 2">Mal33</strain>
    </source>
</reference>
<organism evidence="1 2">
    <name type="scientific">Rosistilla oblonga</name>
    <dbReference type="NCBI Taxonomy" id="2527990"/>
    <lineage>
        <taxon>Bacteria</taxon>
        <taxon>Pseudomonadati</taxon>
        <taxon>Planctomycetota</taxon>
        <taxon>Planctomycetia</taxon>
        <taxon>Pirellulales</taxon>
        <taxon>Pirellulaceae</taxon>
        <taxon>Rosistilla</taxon>
    </lineage>
</organism>
<name>A0A518IQV2_9BACT</name>
<dbReference type="Proteomes" id="UP000316770">
    <property type="component" value="Chromosome"/>
</dbReference>
<keyword evidence="2" id="KW-1185">Reference proteome</keyword>
<evidence type="ECO:0000313" key="1">
    <source>
        <dbReference type="EMBL" id="QDV55477.1"/>
    </source>
</evidence>
<proteinExistence type="predicted"/>
<evidence type="ECO:0000313" key="2">
    <source>
        <dbReference type="Proteomes" id="UP000316770"/>
    </source>
</evidence>